<proteinExistence type="predicted"/>
<feature type="domain" description="DNA gyrase B subunit C-terminal" evidence="1">
    <location>
        <begin position="3"/>
        <end position="45"/>
    </location>
</feature>
<dbReference type="InterPro" id="IPR013759">
    <property type="entry name" value="Topo_IIA_B_C"/>
</dbReference>
<evidence type="ECO:0000259" key="1">
    <source>
        <dbReference type="Pfam" id="PF00986"/>
    </source>
</evidence>
<dbReference type="EMBL" id="BAABHK010000006">
    <property type="protein sequence ID" value="GAA4628490.1"/>
    <property type="molecule type" value="Genomic_DNA"/>
</dbReference>
<gene>
    <name evidence="2" type="ORF">GCM10023196_045020</name>
</gene>
<keyword evidence="3" id="KW-1185">Reference proteome</keyword>
<dbReference type="Gene3D" id="3.40.50.670">
    <property type="match status" value="1"/>
</dbReference>
<organism evidence="2 3">
    <name type="scientific">Actinoallomurus vinaceus</name>
    <dbReference type="NCBI Taxonomy" id="1080074"/>
    <lineage>
        <taxon>Bacteria</taxon>
        <taxon>Bacillati</taxon>
        <taxon>Actinomycetota</taxon>
        <taxon>Actinomycetes</taxon>
        <taxon>Streptosporangiales</taxon>
        <taxon>Thermomonosporaceae</taxon>
        <taxon>Actinoallomurus</taxon>
    </lineage>
</organism>
<dbReference type="Proteomes" id="UP001501442">
    <property type="component" value="Unassembled WGS sequence"/>
</dbReference>
<name>A0ABP8UF38_9ACTN</name>
<accession>A0ABP8UF38</accession>
<evidence type="ECO:0000313" key="2">
    <source>
        <dbReference type="EMBL" id="GAA4628490.1"/>
    </source>
</evidence>
<dbReference type="InterPro" id="IPR002288">
    <property type="entry name" value="DNA_gyrase_B_C"/>
</dbReference>
<comment type="caution">
    <text evidence="2">The sequence shown here is derived from an EMBL/GenBank/DDBJ whole genome shotgun (WGS) entry which is preliminary data.</text>
</comment>
<protein>
    <recommendedName>
        <fullName evidence="1">DNA gyrase B subunit C-terminal domain-containing protein</fullName>
    </recommendedName>
</protein>
<sequence>MRTLAVTTMDPRHRVLCRIRIEGAEEAEKICLLMGSEVAPRRQFIAAGATELDEARIDI</sequence>
<dbReference type="Pfam" id="PF00986">
    <property type="entry name" value="DNA_gyraseB_C"/>
    <property type="match status" value="1"/>
</dbReference>
<evidence type="ECO:0000313" key="3">
    <source>
        <dbReference type="Proteomes" id="UP001501442"/>
    </source>
</evidence>
<reference evidence="3" key="1">
    <citation type="journal article" date="2019" name="Int. J. Syst. Evol. Microbiol.">
        <title>The Global Catalogue of Microorganisms (GCM) 10K type strain sequencing project: providing services to taxonomists for standard genome sequencing and annotation.</title>
        <authorList>
            <consortium name="The Broad Institute Genomics Platform"/>
            <consortium name="The Broad Institute Genome Sequencing Center for Infectious Disease"/>
            <person name="Wu L."/>
            <person name="Ma J."/>
        </authorList>
    </citation>
    <scope>NUCLEOTIDE SEQUENCE [LARGE SCALE GENOMIC DNA]</scope>
    <source>
        <strain evidence="3">JCM 17939</strain>
    </source>
</reference>